<protein>
    <submittedName>
        <fullName evidence="4">Uncharacterized protein</fullName>
    </submittedName>
</protein>
<dbReference type="OrthoDB" id="10580741at2759"/>
<keyword evidence="2" id="KW-0812">Transmembrane</keyword>
<reference evidence="4 5" key="1">
    <citation type="submission" date="2019-05" db="EMBL/GenBank/DDBJ databases">
        <title>Another draft genome of Portunus trituberculatus and its Hox gene families provides insights of decapod evolution.</title>
        <authorList>
            <person name="Jeong J.-H."/>
            <person name="Song I."/>
            <person name="Kim S."/>
            <person name="Choi T."/>
            <person name="Kim D."/>
            <person name="Ryu S."/>
            <person name="Kim W."/>
        </authorList>
    </citation>
    <scope>NUCLEOTIDE SEQUENCE [LARGE SCALE GENOMIC DNA]</scope>
    <source>
        <tissue evidence="4">Muscle</tissue>
    </source>
</reference>
<evidence type="ECO:0000256" key="2">
    <source>
        <dbReference type="SAM" id="Phobius"/>
    </source>
</evidence>
<keyword evidence="5" id="KW-1185">Reference proteome</keyword>
<feature type="compositionally biased region" description="Basic and acidic residues" evidence="1">
    <location>
        <begin position="88"/>
        <end position="111"/>
    </location>
</feature>
<dbReference type="Proteomes" id="UP000324222">
    <property type="component" value="Unassembled WGS sequence"/>
</dbReference>
<keyword evidence="3" id="KW-0732">Signal</keyword>
<feature type="transmembrane region" description="Helical" evidence="2">
    <location>
        <begin position="37"/>
        <end position="60"/>
    </location>
</feature>
<comment type="caution">
    <text evidence="4">The sequence shown here is derived from an EMBL/GenBank/DDBJ whole genome shotgun (WGS) entry which is preliminary data.</text>
</comment>
<feature type="signal peptide" evidence="3">
    <location>
        <begin position="1"/>
        <end position="16"/>
    </location>
</feature>
<organism evidence="4 5">
    <name type="scientific">Portunus trituberculatus</name>
    <name type="common">Swimming crab</name>
    <name type="synonym">Neptunus trituberculatus</name>
    <dbReference type="NCBI Taxonomy" id="210409"/>
    <lineage>
        <taxon>Eukaryota</taxon>
        <taxon>Metazoa</taxon>
        <taxon>Ecdysozoa</taxon>
        <taxon>Arthropoda</taxon>
        <taxon>Crustacea</taxon>
        <taxon>Multicrustacea</taxon>
        <taxon>Malacostraca</taxon>
        <taxon>Eumalacostraca</taxon>
        <taxon>Eucarida</taxon>
        <taxon>Decapoda</taxon>
        <taxon>Pleocyemata</taxon>
        <taxon>Brachyura</taxon>
        <taxon>Eubrachyura</taxon>
        <taxon>Portunoidea</taxon>
        <taxon>Portunidae</taxon>
        <taxon>Portuninae</taxon>
        <taxon>Portunus</taxon>
    </lineage>
</organism>
<feature type="region of interest" description="Disordered" evidence="1">
    <location>
        <begin position="79"/>
        <end position="149"/>
    </location>
</feature>
<feature type="chain" id="PRO_5023078967" evidence="3">
    <location>
        <begin position="17"/>
        <end position="159"/>
    </location>
</feature>
<dbReference type="EMBL" id="VSRR010002378">
    <property type="protein sequence ID" value="MPC31159.1"/>
    <property type="molecule type" value="Genomic_DNA"/>
</dbReference>
<sequence>MIIQTLLAVLATVACAALLSPLKHGDSDSSGERTDLLVALLVVVFLLIVTLLALVGVTFYRKNELFHIYAKPIDCLPYTPQPPPLPRPNKELARHGHSGEGKQAEDEKTKLADCSGYSKVSDTTTTAAPPTPLPANPTGDRQHEQLKEHESINCLYGLV</sequence>
<proteinExistence type="predicted"/>
<evidence type="ECO:0000313" key="5">
    <source>
        <dbReference type="Proteomes" id="UP000324222"/>
    </source>
</evidence>
<feature type="compositionally biased region" description="Basic and acidic residues" evidence="1">
    <location>
        <begin position="140"/>
        <end position="149"/>
    </location>
</feature>
<evidence type="ECO:0000256" key="3">
    <source>
        <dbReference type="SAM" id="SignalP"/>
    </source>
</evidence>
<evidence type="ECO:0000256" key="1">
    <source>
        <dbReference type="SAM" id="MobiDB-lite"/>
    </source>
</evidence>
<dbReference type="AlphaFoldDB" id="A0A5B7ECU8"/>
<gene>
    <name evidence="4" type="ORF">E2C01_024438</name>
</gene>
<accession>A0A5B7ECU8</accession>
<keyword evidence="2" id="KW-0472">Membrane</keyword>
<name>A0A5B7ECU8_PORTR</name>
<keyword evidence="2" id="KW-1133">Transmembrane helix</keyword>
<evidence type="ECO:0000313" key="4">
    <source>
        <dbReference type="EMBL" id="MPC31159.1"/>
    </source>
</evidence>